<dbReference type="Gene3D" id="1.10.357.20">
    <property type="entry name" value="SLC41 divalent cation transporters, integral membrane domain"/>
    <property type="match status" value="1"/>
</dbReference>
<evidence type="ECO:0000256" key="7">
    <source>
        <dbReference type="ARBA" id="ARBA00023136"/>
    </source>
</evidence>
<evidence type="ECO:0000256" key="2">
    <source>
        <dbReference type="ARBA" id="ARBA00009749"/>
    </source>
</evidence>
<dbReference type="GO" id="GO:0016020">
    <property type="term" value="C:membrane"/>
    <property type="evidence" value="ECO:0007669"/>
    <property type="project" value="UniProtKB-SubCell"/>
</dbReference>
<evidence type="ECO:0000313" key="11">
    <source>
        <dbReference type="Proteomes" id="UP000663852"/>
    </source>
</evidence>
<comment type="subcellular location">
    <subcellularLocation>
        <location evidence="1">Membrane</location>
        <topology evidence="1">Multi-pass membrane protein</topology>
    </subcellularLocation>
</comment>
<evidence type="ECO:0000259" key="9">
    <source>
        <dbReference type="Pfam" id="PF01769"/>
    </source>
</evidence>
<gene>
    <name evidence="10" type="ORF">EDS130_LOCUS18528</name>
</gene>
<evidence type="ECO:0000256" key="5">
    <source>
        <dbReference type="ARBA" id="ARBA00022842"/>
    </source>
</evidence>
<keyword evidence="6 8" id="KW-1133">Transmembrane helix</keyword>
<reference evidence="10" key="1">
    <citation type="submission" date="2021-02" db="EMBL/GenBank/DDBJ databases">
        <authorList>
            <person name="Nowell W R."/>
        </authorList>
    </citation>
    <scope>NUCLEOTIDE SEQUENCE</scope>
</reference>
<evidence type="ECO:0000256" key="1">
    <source>
        <dbReference type="ARBA" id="ARBA00004141"/>
    </source>
</evidence>
<keyword evidence="4 8" id="KW-0812">Transmembrane</keyword>
<dbReference type="PANTHER" id="PTHR41394:SF5">
    <property type="entry name" value="SLC41A_MGTE INTEGRAL MEMBRANE DOMAIN-CONTAINING PROTEIN"/>
    <property type="match status" value="1"/>
</dbReference>
<proteinExistence type="inferred from homology"/>
<keyword evidence="3" id="KW-0813">Transport</keyword>
<dbReference type="InterPro" id="IPR036739">
    <property type="entry name" value="SLC41_membr_dom_sf"/>
</dbReference>
<evidence type="ECO:0000256" key="3">
    <source>
        <dbReference type="ARBA" id="ARBA00022448"/>
    </source>
</evidence>
<evidence type="ECO:0000313" key="10">
    <source>
        <dbReference type="EMBL" id="CAF1072733.1"/>
    </source>
</evidence>
<feature type="transmembrane region" description="Helical" evidence="8">
    <location>
        <begin position="192"/>
        <end position="214"/>
    </location>
</feature>
<feature type="transmembrane region" description="Helical" evidence="8">
    <location>
        <begin position="117"/>
        <end position="141"/>
    </location>
</feature>
<protein>
    <recommendedName>
        <fullName evidence="9">SLC41A/MgtE integral membrane domain-containing protein</fullName>
    </recommendedName>
</protein>
<accession>A0A814M4T6</accession>
<dbReference type="Pfam" id="PF01769">
    <property type="entry name" value="MgtE"/>
    <property type="match status" value="1"/>
</dbReference>
<keyword evidence="5" id="KW-0460">Magnesium</keyword>
<feature type="transmembrane region" description="Helical" evidence="8">
    <location>
        <begin position="161"/>
        <end position="180"/>
    </location>
</feature>
<feature type="transmembrane region" description="Helical" evidence="8">
    <location>
        <begin position="84"/>
        <end position="105"/>
    </location>
</feature>
<evidence type="ECO:0000256" key="8">
    <source>
        <dbReference type="SAM" id="Phobius"/>
    </source>
</evidence>
<feature type="domain" description="SLC41A/MgtE integral membrane" evidence="9">
    <location>
        <begin position="123"/>
        <end position="243"/>
    </location>
</feature>
<dbReference type="OrthoDB" id="48232at2759"/>
<name>A0A814M4T6_ADIRI</name>
<dbReference type="EMBL" id="CAJNOJ010000086">
    <property type="protein sequence ID" value="CAF1072733.1"/>
    <property type="molecule type" value="Genomic_DNA"/>
</dbReference>
<keyword evidence="7 8" id="KW-0472">Membrane</keyword>
<dbReference type="Proteomes" id="UP000663852">
    <property type="component" value="Unassembled WGS sequence"/>
</dbReference>
<dbReference type="PANTHER" id="PTHR41394">
    <property type="entry name" value="MAGNESIUM TRANSPORTER MGTE"/>
    <property type="match status" value="1"/>
</dbReference>
<evidence type="ECO:0000256" key="6">
    <source>
        <dbReference type="ARBA" id="ARBA00022989"/>
    </source>
</evidence>
<feature type="transmembrane region" description="Helical" evidence="8">
    <location>
        <begin position="226"/>
        <end position="250"/>
    </location>
</feature>
<dbReference type="SUPFAM" id="SSF161093">
    <property type="entry name" value="MgtE membrane domain-like"/>
    <property type="match status" value="1"/>
</dbReference>
<sequence length="260" mass="28837">MTCGSYDSYSLSYTNIFYLPTMTQRHRSLKIIDTFDEQFSSLSSEDLQTFVAHVRRRLDDVGEKEKSSKQRNDIEEETEGQSTIWSRVCLLSFLLILQSGSSFILQSFSDLISRHILITMYLTMLVGAGGNAGNQAAVLVIRRLATSRTFSVRPLLIRETFSAIIIGLLVTSVGFVRVWIEERGAVLPSLTIAIALFCIVTSSILLGTLLPVILQRIINVDPAHAGPIIQVVMDILGVCITCAIGQTLLVNFSSHKHKEL</sequence>
<dbReference type="GO" id="GO:0008324">
    <property type="term" value="F:monoatomic cation transmembrane transporter activity"/>
    <property type="evidence" value="ECO:0007669"/>
    <property type="project" value="InterPro"/>
</dbReference>
<organism evidence="10 11">
    <name type="scientific">Adineta ricciae</name>
    <name type="common">Rotifer</name>
    <dbReference type="NCBI Taxonomy" id="249248"/>
    <lineage>
        <taxon>Eukaryota</taxon>
        <taxon>Metazoa</taxon>
        <taxon>Spiralia</taxon>
        <taxon>Gnathifera</taxon>
        <taxon>Rotifera</taxon>
        <taxon>Eurotatoria</taxon>
        <taxon>Bdelloidea</taxon>
        <taxon>Adinetida</taxon>
        <taxon>Adinetidae</taxon>
        <taxon>Adineta</taxon>
    </lineage>
</organism>
<comment type="similarity">
    <text evidence="2">Belongs to the SLC41A transporter family.</text>
</comment>
<evidence type="ECO:0000256" key="4">
    <source>
        <dbReference type="ARBA" id="ARBA00022692"/>
    </source>
</evidence>
<dbReference type="AlphaFoldDB" id="A0A814M4T6"/>
<comment type="caution">
    <text evidence="10">The sequence shown here is derived from an EMBL/GenBank/DDBJ whole genome shotgun (WGS) entry which is preliminary data.</text>
</comment>
<dbReference type="InterPro" id="IPR006667">
    <property type="entry name" value="SLC41_membr_dom"/>
</dbReference>